<dbReference type="EMBL" id="JH711576">
    <property type="protein sequence ID" value="EIW83260.1"/>
    <property type="molecule type" value="Genomic_DNA"/>
</dbReference>
<reference evidence="3" key="1">
    <citation type="journal article" date="2012" name="Science">
        <title>The Paleozoic origin of enzymatic lignin decomposition reconstructed from 31 fungal genomes.</title>
        <authorList>
            <person name="Floudas D."/>
            <person name="Binder M."/>
            <person name="Riley R."/>
            <person name="Barry K."/>
            <person name="Blanchette R.A."/>
            <person name="Henrissat B."/>
            <person name="Martinez A.T."/>
            <person name="Otillar R."/>
            <person name="Spatafora J.W."/>
            <person name="Yadav J.S."/>
            <person name="Aerts A."/>
            <person name="Benoit I."/>
            <person name="Boyd A."/>
            <person name="Carlson A."/>
            <person name="Copeland A."/>
            <person name="Coutinho P.M."/>
            <person name="de Vries R.P."/>
            <person name="Ferreira P."/>
            <person name="Findley K."/>
            <person name="Foster B."/>
            <person name="Gaskell J."/>
            <person name="Glotzer D."/>
            <person name="Gorecki P."/>
            <person name="Heitman J."/>
            <person name="Hesse C."/>
            <person name="Hori C."/>
            <person name="Igarashi K."/>
            <person name="Jurgens J.A."/>
            <person name="Kallen N."/>
            <person name="Kersten P."/>
            <person name="Kohler A."/>
            <person name="Kuees U."/>
            <person name="Kumar T.K.A."/>
            <person name="Kuo A."/>
            <person name="LaButti K."/>
            <person name="Larrondo L.F."/>
            <person name="Lindquist E."/>
            <person name="Ling A."/>
            <person name="Lombard V."/>
            <person name="Lucas S."/>
            <person name="Lundell T."/>
            <person name="Martin R."/>
            <person name="McLaughlin D.J."/>
            <person name="Morgenstern I."/>
            <person name="Morin E."/>
            <person name="Murat C."/>
            <person name="Nagy L.G."/>
            <person name="Nolan M."/>
            <person name="Ohm R.A."/>
            <person name="Patyshakuliyeva A."/>
            <person name="Rokas A."/>
            <person name="Ruiz-Duenas F.J."/>
            <person name="Sabat G."/>
            <person name="Salamov A."/>
            <person name="Samejima M."/>
            <person name="Schmutz J."/>
            <person name="Slot J.C."/>
            <person name="St John F."/>
            <person name="Stenlid J."/>
            <person name="Sun H."/>
            <person name="Sun S."/>
            <person name="Syed K."/>
            <person name="Tsang A."/>
            <person name="Wiebenga A."/>
            <person name="Young D."/>
            <person name="Pisabarro A."/>
            <person name="Eastwood D.C."/>
            <person name="Martin F."/>
            <person name="Cullen D."/>
            <person name="Grigoriev I.V."/>
            <person name="Hibbett D.S."/>
        </authorList>
    </citation>
    <scope>NUCLEOTIDE SEQUENCE [LARGE SCALE GENOMIC DNA]</scope>
    <source>
        <strain evidence="3">RWD-64-598 SS2</strain>
    </source>
</reference>
<dbReference type="AlphaFoldDB" id="A0A5M3MW23"/>
<feature type="domain" description="F-box" evidence="1">
    <location>
        <begin position="2"/>
        <end position="48"/>
    </location>
</feature>
<proteinExistence type="predicted"/>
<organism evidence="2 3">
    <name type="scientific">Coniophora puteana (strain RWD-64-598)</name>
    <name type="common">Brown rot fungus</name>
    <dbReference type="NCBI Taxonomy" id="741705"/>
    <lineage>
        <taxon>Eukaryota</taxon>
        <taxon>Fungi</taxon>
        <taxon>Dikarya</taxon>
        <taxon>Basidiomycota</taxon>
        <taxon>Agaricomycotina</taxon>
        <taxon>Agaricomycetes</taxon>
        <taxon>Agaricomycetidae</taxon>
        <taxon>Boletales</taxon>
        <taxon>Coniophorineae</taxon>
        <taxon>Coniophoraceae</taxon>
        <taxon>Coniophora</taxon>
    </lineage>
</organism>
<accession>A0A5M3MW23</accession>
<protein>
    <recommendedName>
        <fullName evidence="1">F-box domain-containing protein</fullName>
    </recommendedName>
</protein>
<dbReference type="InterPro" id="IPR001810">
    <property type="entry name" value="F-box_dom"/>
</dbReference>
<dbReference type="InterPro" id="IPR036047">
    <property type="entry name" value="F-box-like_dom_sf"/>
</dbReference>
<evidence type="ECO:0000259" key="1">
    <source>
        <dbReference type="PROSITE" id="PS50181"/>
    </source>
</evidence>
<dbReference type="PROSITE" id="PS50181">
    <property type="entry name" value="FBOX"/>
    <property type="match status" value="1"/>
</dbReference>
<dbReference type="RefSeq" id="XP_007767069.1">
    <property type="nucleotide sequence ID" value="XM_007768879.1"/>
</dbReference>
<sequence>MPFALDTLPLDVLISVATLLDPPDVVHLRRTSSRLRNLSYERVIWVALYKAYRLALPIGPLPTQTRQVLKERLLRSYSTHQNLFVAPKEPRSRLYDTGDKVHFEVTGRWAFSKDPEGTRVLCYDLDSMHHDAREPSTVWVNDEDEYCIWNTLCRTVTLRDGRQFSLVLLELRRKDLIKNAMYGFYPSPGCKRDSKSMFSTKLVVLKVKSTESSGGALALEELYRHEHVIYDSPSRLLVELSPSALVVQWAGDPEEAFVWDTEKLDSKPVTITHGHASFSKFVLHTCSKTHIISRRSSTDILGTVIEATPLQTVFTDSALRPTAVANMPGTMFNRLAVFRDSIVDPITGSTETVLLGIEKPGPRNNDKPCILLVRLLIPSASEIDGTRRPVDIDVHLQTIATIPLESQTMHLNPAWNGRVRLAYLRDVHTSTEDEASNLAVANVGSDKERRQLSIVEITYDGVARSATMCAVEKVSLPDSARDVFNHRRMRFVSFEAELGSGRLVYSCPLGDYRSPLGKLGVLDFA</sequence>
<comment type="caution">
    <text evidence="2">The sequence shown here is derived from an EMBL/GenBank/DDBJ whole genome shotgun (WGS) entry which is preliminary data.</text>
</comment>
<dbReference type="GeneID" id="19202975"/>
<dbReference type="KEGG" id="cput:CONPUDRAFT_152287"/>
<dbReference type="CDD" id="cd09917">
    <property type="entry name" value="F-box_SF"/>
    <property type="match status" value="1"/>
</dbReference>
<name>A0A5M3MW23_CONPW</name>
<evidence type="ECO:0000313" key="3">
    <source>
        <dbReference type="Proteomes" id="UP000053558"/>
    </source>
</evidence>
<keyword evidence="3" id="KW-1185">Reference proteome</keyword>
<gene>
    <name evidence="2" type="ORF">CONPUDRAFT_152287</name>
</gene>
<dbReference type="Proteomes" id="UP000053558">
    <property type="component" value="Unassembled WGS sequence"/>
</dbReference>
<evidence type="ECO:0000313" key="2">
    <source>
        <dbReference type="EMBL" id="EIW83260.1"/>
    </source>
</evidence>
<dbReference type="SMART" id="SM00256">
    <property type="entry name" value="FBOX"/>
    <property type="match status" value="1"/>
</dbReference>
<dbReference type="SUPFAM" id="SSF81383">
    <property type="entry name" value="F-box domain"/>
    <property type="match status" value="1"/>
</dbReference>
<dbReference type="Pfam" id="PF12937">
    <property type="entry name" value="F-box-like"/>
    <property type="match status" value="1"/>
</dbReference>